<reference evidence="4" key="3">
    <citation type="journal article" date="2017" name="Nature">
        <title>Genome sequence of the progenitor of the wheat D genome Aegilops tauschii.</title>
        <authorList>
            <person name="Luo M.C."/>
            <person name="Gu Y.Q."/>
            <person name="Puiu D."/>
            <person name="Wang H."/>
            <person name="Twardziok S.O."/>
            <person name="Deal K.R."/>
            <person name="Huo N."/>
            <person name="Zhu T."/>
            <person name="Wang L."/>
            <person name="Wang Y."/>
            <person name="McGuire P.E."/>
            <person name="Liu S."/>
            <person name="Long H."/>
            <person name="Ramasamy R.K."/>
            <person name="Rodriguez J.C."/>
            <person name="Van S.L."/>
            <person name="Yuan L."/>
            <person name="Wang Z."/>
            <person name="Xia Z."/>
            <person name="Xiao L."/>
            <person name="Anderson O.D."/>
            <person name="Ouyang S."/>
            <person name="Liang Y."/>
            <person name="Zimin A.V."/>
            <person name="Pertea G."/>
            <person name="Qi P."/>
            <person name="Bennetzen J.L."/>
            <person name="Dai X."/>
            <person name="Dawson M.W."/>
            <person name="Muller H.G."/>
            <person name="Kugler K."/>
            <person name="Rivarola-Duarte L."/>
            <person name="Spannagl M."/>
            <person name="Mayer K.F.X."/>
            <person name="Lu F.H."/>
            <person name="Bevan M.W."/>
            <person name="Leroy P."/>
            <person name="Li P."/>
            <person name="You F.M."/>
            <person name="Sun Q."/>
            <person name="Liu Z."/>
            <person name="Lyons E."/>
            <person name="Wicker T."/>
            <person name="Salzberg S.L."/>
            <person name="Devos K.M."/>
            <person name="Dvorak J."/>
        </authorList>
    </citation>
    <scope>NUCLEOTIDE SEQUENCE [LARGE SCALE GENOMIC DNA]</scope>
    <source>
        <strain evidence="4">cv. AL8/78</strain>
    </source>
</reference>
<evidence type="ECO:0000259" key="3">
    <source>
        <dbReference type="Pfam" id="PF04195"/>
    </source>
</evidence>
<dbReference type="PANTHER" id="PTHR31099">
    <property type="entry name" value="OS06G0165300 PROTEIN"/>
    <property type="match status" value="1"/>
</dbReference>
<sequence length="230" mass="24792">RCAMAYSWNSASWSPDDLDEPSRDGGNDHVSVPHERVTSRLRNRGTLEKICKKYSIPDSFTPIAAGDLSMWSPPPPGSVCVYVESLSIGMRLPLHPFFGTVLSHFGLAPSQLAPNGWRALAGFVVLSHLAGVEPSLAVFRHFFAVCLCKPHIFYSFRGKDAAGLLFARVNCKIRGWNLEGGVLLLGVIGAMAVPGGVGGAFQVLRHGSGPHRRGEGRGGDPHVCSREFSD</sequence>
<accession>A0A453QW30</accession>
<dbReference type="EnsemblPlants" id="AET7Gv20353100.2">
    <property type="protein sequence ID" value="AET7Gv20353100.2"/>
    <property type="gene ID" value="AET7Gv20353100"/>
</dbReference>
<dbReference type="PANTHER" id="PTHR31099:SF28">
    <property type="entry name" value="F5J5.12"/>
    <property type="match status" value="1"/>
</dbReference>
<organism evidence="4 5">
    <name type="scientific">Aegilops tauschii subsp. strangulata</name>
    <name type="common">Goatgrass</name>
    <dbReference type="NCBI Taxonomy" id="200361"/>
    <lineage>
        <taxon>Eukaryota</taxon>
        <taxon>Viridiplantae</taxon>
        <taxon>Streptophyta</taxon>
        <taxon>Embryophyta</taxon>
        <taxon>Tracheophyta</taxon>
        <taxon>Spermatophyta</taxon>
        <taxon>Magnoliopsida</taxon>
        <taxon>Liliopsida</taxon>
        <taxon>Poales</taxon>
        <taxon>Poaceae</taxon>
        <taxon>BOP clade</taxon>
        <taxon>Pooideae</taxon>
        <taxon>Triticodae</taxon>
        <taxon>Triticeae</taxon>
        <taxon>Triticinae</taxon>
        <taxon>Aegilops</taxon>
    </lineage>
</organism>
<dbReference type="AlphaFoldDB" id="A0A453QW30"/>
<feature type="region of interest" description="Disordered" evidence="1">
    <location>
        <begin position="1"/>
        <end position="34"/>
    </location>
</feature>
<reference evidence="5" key="2">
    <citation type="journal article" date="2017" name="Nat. Plants">
        <title>The Aegilops tauschii genome reveals multiple impacts of transposons.</title>
        <authorList>
            <person name="Zhao G."/>
            <person name="Zou C."/>
            <person name="Li K."/>
            <person name="Wang K."/>
            <person name="Li T."/>
            <person name="Gao L."/>
            <person name="Zhang X."/>
            <person name="Wang H."/>
            <person name="Yang Z."/>
            <person name="Liu X."/>
            <person name="Jiang W."/>
            <person name="Mao L."/>
            <person name="Kong X."/>
            <person name="Jiao Y."/>
            <person name="Jia J."/>
        </authorList>
    </citation>
    <scope>NUCLEOTIDE SEQUENCE [LARGE SCALE GENOMIC DNA]</scope>
    <source>
        <strain evidence="5">cv. AL8/78</strain>
    </source>
</reference>
<keyword evidence="5" id="KW-1185">Reference proteome</keyword>
<keyword evidence="2" id="KW-1133">Transmembrane helix</keyword>
<proteinExistence type="predicted"/>
<feature type="domain" description="Transposase (putative) gypsy type" evidence="3">
    <location>
        <begin position="79"/>
        <end position="146"/>
    </location>
</feature>
<evidence type="ECO:0000256" key="2">
    <source>
        <dbReference type="SAM" id="Phobius"/>
    </source>
</evidence>
<reference evidence="5" key="1">
    <citation type="journal article" date="2014" name="Science">
        <title>Ancient hybridizations among the ancestral genomes of bread wheat.</title>
        <authorList>
            <consortium name="International Wheat Genome Sequencing Consortium,"/>
            <person name="Marcussen T."/>
            <person name="Sandve S.R."/>
            <person name="Heier L."/>
            <person name="Spannagl M."/>
            <person name="Pfeifer M."/>
            <person name="Jakobsen K.S."/>
            <person name="Wulff B.B."/>
            <person name="Steuernagel B."/>
            <person name="Mayer K.F."/>
            <person name="Olsen O.A."/>
        </authorList>
    </citation>
    <scope>NUCLEOTIDE SEQUENCE [LARGE SCALE GENOMIC DNA]</scope>
    <source>
        <strain evidence="5">cv. AL8/78</strain>
    </source>
</reference>
<keyword evidence="2" id="KW-0812">Transmembrane</keyword>
<feature type="transmembrane region" description="Helical" evidence="2">
    <location>
        <begin position="181"/>
        <end position="204"/>
    </location>
</feature>
<dbReference type="Proteomes" id="UP000015105">
    <property type="component" value="Chromosome 7D"/>
</dbReference>
<evidence type="ECO:0000313" key="4">
    <source>
        <dbReference type="EnsemblPlants" id="AET7Gv20353100.2"/>
    </source>
</evidence>
<protein>
    <recommendedName>
        <fullName evidence="3">Transposase (putative) gypsy type domain-containing protein</fullName>
    </recommendedName>
</protein>
<dbReference type="Pfam" id="PF04195">
    <property type="entry name" value="Transposase_28"/>
    <property type="match status" value="1"/>
</dbReference>
<name>A0A453QW30_AEGTS</name>
<dbReference type="Gramene" id="AET7Gv20353100.2">
    <property type="protein sequence ID" value="AET7Gv20353100.2"/>
    <property type="gene ID" value="AET7Gv20353100"/>
</dbReference>
<dbReference type="InterPro" id="IPR007321">
    <property type="entry name" value="Transposase_28"/>
</dbReference>
<evidence type="ECO:0000256" key="1">
    <source>
        <dbReference type="SAM" id="MobiDB-lite"/>
    </source>
</evidence>
<reference evidence="4" key="4">
    <citation type="submission" date="2019-03" db="UniProtKB">
        <authorList>
            <consortium name="EnsemblPlants"/>
        </authorList>
    </citation>
    <scope>IDENTIFICATION</scope>
</reference>
<reference evidence="4" key="5">
    <citation type="journal article" date="2021" name="G3 (Bethesda)">
        <title>Aegilops tauschii genome assembly Aet v5.0 features greater sequence contiguity and improved annotation.</title>
        <authorList>
            <person name="Wang L."/>
            <person name="Zhu T."/>
            <person name="Rodriguez J.C."/>
            <person name="Deal K.R."/>
            <person name="Dubcovsky J."/>
            <person name="McGuire P.E."/>
            <person name="Lux T."/>
            <person name="Spannagl M."/>
            <person name="Mayer K.F.X."/>
            <person name="Baldrich P."/>
            <person name="Meyers B.C."/>
            <person name="Huo N."/>
            <person name="Gu Y.Q."/>
            <person name="Zhou H."/>
            <person name="Devos K.M."/>
            <person name="Bennetzen J.L."/>
            <person name="Unver T."/>
            <person name="Budak H."/>
            <person name="Gulick P.J."/>
            <person name="Galiba G."/>
            <person name="Kalapos B."/>
            <person name="Nelson D.R."/>
            <person name="Li P."/>
            <person name="You F.M."/>
            <person name="Luo M.C."/>
            <person name="Dvorak J."/>
        </authorList>
    </citation>
    <scope>NUCLEOTIDE SEQUENCE [LARGE SCALE GENOMIC DNA]</scope>
    <source>
        <strain evidence="4">cv. AL8/78</strain>
    </source>
</reference>
<keyword evidence="2" id="KW-0472">Membrane</keyword>
<evidence type="ECO:0000313" key="5">
    <source>
        <dbReference type="Proteomes" id="UP000015105"/>
    </source>
</evidence>
<feature type="compositionally biased region" description="Basic and acidic residues" evidence="1">
    <location>
        <begin position="20"/>
        <end position="34"/>
    </location>
</feature>